<evidence type="ECO:0000313" key="4">
    <source>
        <dbReference type="EMBL" id="GHC85323.1"/>
    </source>
</evidence>
<protein>
    <recommendedName>
        <fullName evidence="6">Tetratricopeptide repeat protein</fullName>
    </recommendedName>
</protein>
<dbReference type="Proteomes" id="UP000626210">
    <property type="component" value="Unassembled WGS sequence"/>
</dbReference>
<keyword evidence="3" id="KW-0732">Signal</keyword>
<feature type="transmembrane region" description="Helical" evidence="2">
    <location>
        <begin position="140"/>
        <end position="158"/>
    </location>
</feature>
<reference evidence="5" key="1">
    <citation type="journal article" date="2019" name="Int. J. Syst. Evol. Microbiol.">
        <title>The Global Catalogue of Microorganisms (GCM) 10K type strain sequencing project: providing services to taxonomists for standard genome sequencing and annotation.</title>
        <authorList>
            <consortium name="The Broad Institute Genomics Platform"/>
            <consortium name="The Broad Institute Genome Sequencing Center for Infectious Disease"/>
            <person name="Wu L."/>
            <person name="Ma J."/>
        </authorList>
    </citation>
    <scope>NUCLEOTIDE SEQUENCE [LARGE SCALE GENOMIC DNA]</scope>
    <source>
        <strain evidence="5">KCTC 23314</strain>
    </source>
</reference>
<comment type="caution">
    <text evidence="4">The sequence shown here is derived from an EMBL/GenBank/DDBJ whole genome shotgun (WGS) entry which is preliminary data.</text>
</comment>
<evidence type="ECO:0000313" key="5">
    <source>
        <dbReference type="Proteomes" id="UP000626210"/>
    </source>
</evidence>
<dbReference type="Gene3D" id="1.25.40.10">
    <property type="entry name" value="Tetratricopeptide repeat domain"/>
    <property type="match status" value="1"/>
</dbReference>
<dbReference type="RefSeq" id="WP_189687775.1">
    <property type="nucleotide sequence ID" value="NZ_BMYK01000008.1"/>
</dbReference>
<dbReference type="InterPro" id="IPR011990">
    <property type="entry name" value="TPR-like_helical_dom_sf"/>
</dbReference>
<keyword evidence="2" id="KW-1133">Transmembrane helix</keyword>
<dbReference type="EMBL" id="BMYK01000008">
    <property type="protein sequence ID" value="GHC85323.1"/>
    <property type="molecule type" value="Genomic_DNA"/>
</dbReference>
<feature type="region of interest" description="Disordered" evidence="1">
    <location>
        <begin position="166"/>
        <end position="195"/>
    </location>
</feature>
<keyword evidence="5" id="KW-1185">Reference proteome</keyword>
<dbReference type="Pfam" id="PF14559">
    <property type="entry name" value="TPR_19"/>
    <property type="match status" value="1"/>
</dbReference>
<organism evidence="4 5">
    <name type="scientific">Pseudorhodoferax aquiterrae</name>
    <dbReference type="NCBI Taxonomy" id="747304"/>
    <lineage>
        <taxon>Bacteria</taxon>
        <taxon>Pseudomonadati</taxon>
        <taxon>Pseudomonadota</taxon>
        <taxon>Betaproteobacteria</taxon>
        <taxon>Burkholderiales</taxon>
        <taxon>Comamonadaceae</taxon>
    </lineage>
</organism>
<feature type="compositionally biased region" description="Low complexity" evidence="1">
    <location>
        <begin position="166"/>
        <end position="185"/>
    </location>
</feature>
<evidence type="ECO:0000256" key="3">
    <source>
        <dbReference type="SAM" id="SignalP"/>
    </source>
</evidence>
<accession>A0ABQ3G2G4</accession>
<keyword evidence="2" id="KW-0472">Membrane</keyword>
<sequence>MTVPTTTSRRRGAARLLLALTCAATLAGPALAADASLDQVYQAAHSGHVDQALQMMDPVLRDHPNSAKAHYVEAELLAQQGRLGPARTELATAERLAPGLPFVQEQSLQHLHRVLDQTPVAAGRTALAMPAAEAAHGRPLAWGLGLAVAFGALLGWLLTRANRPRPAQGPAMAPMAAAGPSMAWPRGAAPSEGTVPWGGAPAAAATPGWGAQVAAGVAGGLAAGAAAVAGQELGRGLFGHETVAAPASVPYTAPLAQAAPVADGWSDPDFGIRDPGAGWDDDTTDADAGGLGGNWDV</sequence>
<evidence type="ECO:0000256" key="2">
    <source>
        <dbReference type="SAM" id="Phobius"/>
    </source>
</evidence>
<feature type="signal peptide" evidence="3">
    <location>
        <begin position="1"/>
        <end position="32"/>
    </location>
</feature>
<name>A0ABQ3G2G4_9BURK</name>
<keyword evidence="2" id="KW-0812">Transmembrane</keyword>
<proteinExistence type="predicted"/>
<gene>
    <name evidence="4" type="ORF">GCM10007320_30200</name>
</gene>
<evidence type="ECO:0008006" key="6">
    <source>
        <dbReference type="Google" id="ProtNLM"/>
    </source>
</evidence>
<feature type="region of interest" description="Disordered" evidence="1">
    <location>
        <begin position="277"/>
        <end position="297"/>
    </location>
</feature>
<evidence type="ECO:0000256" key="1">
    <source>
        <dbReference type="SAM" id="MobiDB-lite"/>
    </source>
</evidence>
<feature type="chain" id="PRO_5046656134" description="Tetratricopeptide repeat protein" evidence="3">
    <location>
        <begin position="33"/>
        <end position="297"/>
    </location>
</feature>
<dbReference type="SUPFAM" id="SSF48452">
    <property type="entry name" value="TPR-like"/>
    <property type="match status" value="1"/>
</dbReference>